<dbReference type="OrthoDB" id="10053392at2759"/>
<evidence type="ECO:0000256" key="1">
    <source>
        <dbReference type="SAM" id="Phobius"/>
    </source>
</evidence>
<dbReference type="Pfam" id="PF07801">
    <property type="entry name" value="DUF1647"/>
    <property type="match status" value="1"/>
</dbReference>
<keyword evidence="1" id="KW-0812">Transmembrane</keyword>
<dbReference type="InterPro" id="IPR012444">
    <property type="entry name" value="DUF1647"/>
</dbReference>
<dbReference type="InParanoid" id="E3LJL5"/>
<dbReference type="OMA" id="TWATTVM"/>
<dbReference type="EMBL" id="DS268409">
    <property type="protein sequence ID" value="EFO94971.1"/>
    <property type="molecule type" value="Genomic_DNA"/>
</dbReference>
<name>E3LJL5_CAERE</name>
<keyword evidence="1" id="KW-1133">Transmembrane helix</keyword>
<dbReference type="HOGENOM" id="CLU_042099_0_1_1"/>
<feature type="transmembrane region" description="Helical" evidence="1">
    <location>
        <begin position="20"/>
        <end position="38"/>
    </location>
</feature>
<dbReference type="PANTHER" id="PTHR31389:SF0">
    <property type="entry name" value="ALPHA-1,6-MANNOSYL-GLYCOPROTEIN 6-BETA-N-ACETYLGLUCOSAMINYLTRANSFERASE-RELATED"/>
    <property type="match status" value="1"/>
</dbReference>
<dbReference type="FunCoup" id="E3LJL5">
    <property type="interactions" value="468"/>
</dbReference>
<evidence type="ECO:0000313" key="3">
    <source>
        <dbReference type="Proteomes" id="UP000008281"/>
    </source>
</evidence>
<dbReference type="AlphaFoldDB" id="E3LJL5"/>
<keyword evidence="1" id="KW-0472">Membrane</keyword>
<proteinExistence type="predicted"/>
<organism evidence="3">
    <name type="scientific">Caenorhabditis remanei</name>
    <name type="common">Caenorhabditis vulgaris</name>
    <dbReference type="NCBI Taxonomy" id="31234"/>
    <lineage>
        <taxon>Eukaryota</taxon>
        <taxon>Metazoa</taxon>
        <taxon>Ecdysozoa</taxon>
        <taxon>Nematoda</taxon>
        <taxon>Chromadorea</taxon>
        <taxon>Rhabditida</taxon>
        <taxon>Rhabditina</taxon>
        <taxon>Rhabditomorpha</taxon>
        <taxon>Rhabditoidea</taxon>
        <taxon>Rhabditidae</taxon>
        <taxon>Peloderinae</taxon>
        <taxon>Caenorhabditis</taxon>
    </lineage>
</organism>
<gene>
    <name evidence="2" type="ORF">CRE_09157</name>
</gene>
<evidence type="ECO:0000313" key="2">
    <source>
        <dbReference type="EMBL" id="EFO94971.1"/>
    </source>
</evidence>
<protein>
    <submittedName>
        <fullName evidence="2">Uncharacterized protein</fullName>
    </submittedName>
</protein>
<dbReference type="eggNOG" id="ENOG502SA4K">
    <property type="taxonomic scope" value="Eukaryota"/>
</dbReference>
<reference evidence="2" key="1">
    <citation type="submission" date="2007-07" db="EMBL/GenBank/DDBJ databases">
        <title>PCAP assembly of the Caenorhabditis remanei genome.</title>
        <authorList>
            <consortium name="The Caenorhabditis remanei Sequencing Consortium"/>
            <person name="Wilson R.K."/>
        </authorList>
    </citation>
    <scope>NUCLEOTIDE SEQUENCE [LARGE SCALE GENOMIC DNA]</scope>
    <source>
        <strain evidence="2">PB4641</strain>
    </source>
</reference>
<dbReference type="PANTHER" id="PTHR31389">
    <property type="entry name" value="LD39211P"/>
    <property type="match status" value="1"/>
</dbReference>
<keyword evidence="3" id="KW-1185">Reference proteome</keyword>
<sequence length="369" mass="43327">MRSIGSAFRSFTAKNSKSAVFVFVFAVLFSGFLISIHYTTSQFYQNGRRSFARHRYTNNIINQTCNCKSEKTGKVYDFCYTDPKNYSSVGKKFDCVHVDTLERLEVLNYREPLPTASELIKNEEEIVFVSTSSDDHYQHSSKSYESIRKYYPNHKYILYGLHMSPDYIERLPKDTNFEFRQFNTAQYPEYVSQWLQYRFKPIIMAEVSKEFPNVWWIDAHVEMKQPNVIKRFFEEVATNRSSDDFSSITSFQNTGHSNFAVLFPELLEYFPSNSLPLLKTSEQVAAGLIHIPRTEQTLQIFKWYVLCALDEECMNPPGAQIYCKFGPNRYDYFANCFRFDQSVLNVLLLNQFQDPHKYLSELGEMFGRM</sequence>
<accession>E3LJL5</accession>
<dbReference type="Proteomes" id="UP000008281">
    <property type="component" value="Unassembled WGS sequence"/>
</dbReference>